<proteinExistence type="inferred from homology"/>
<evidence type="ECO:0000256" key="2">
    <source>
        <dbReference type="ARBA" id="ARBA00007441"/>
    </source>
</evidence>
<keyword evidence="4 7" id="KW-0032">Aminotransferase</keyword>
<protein>
    <recommendedName>
        <fullName evidence="7">Aminotransferase</fullName>
        <ecNumber evidence="7">2.6.1.-</ecNumber>
    </recommendedName>
</protein>
<organism evidence="9">
    <name type="scientific">Candidatus Methanogaster sp. ANME-2c ERB4</name>
    <dbReference type="NCBI Taxonomy" id="2759911"/>
    <lineage>
        <taxon>Archaea</taxon>
        <taxon>Methanobacteriati</taxon>
        <taxon>Methanobacteriota</taxon>
        <taxon>Stenosarchaea group</taxon>
        <taxon>Methanomicrobia</taxon>
        <taxon>Methanosarcinales</taxon>
        <taxon>ANME-2 cluster</taxon>
        <taxon>Candidatus Methanogasteraceae</taxon>
        <taxon>Candidatus Methanogaster</taxon>
    </lineage>
</organism>
<comment type="subunit">
    <text evidence="3">Homodimer.</text>
</comment>
<dbReference type="PANTHER" id="PTHR46383">
    <property type="entry name" value="ASPARTATE AMINOTRANSFERASE"/>
    <property type="match status" value="1"/>
</dbReference>
<accession>A0A7G9YPV0</accession>
<dbReference type="InterPro" id="IPR050596">
    <property type="entry name" value="AspAT/PAT-like"/>
</dbReference>
<comment type="similarity">
    <text evidence="2 7">Belongs to the class-I pyridoxal-phosphate-dependent aminotransferase family.</text>
</comment>
<dbReference type="GO" id="GO:0006520">
    <property type="term" value="P:amino acid metabolic process"/>
    <property type="evidence" value="ECO:0007669"/>
    <property type="project" value="InterPro"/>
</dbReference>
<comment type="cofactor">
    <cofactor evidence="1 7">
        <name>pyridoxal 5'-phosphate</name>
        <dbReference type="ChEBI" id="CHEBI:597326"/>
    </cofactor>
</comment>
<keyword evidence="6" id="KW-0663">Pyridoxal phosphate</keyword>
<dbReference type="FunFam" id="3.40.640.10:FF:000033">
    <property type="entry name" value="Aspartate aminotransferase"/>
    <property type="match status" value="1"/>
</dbReference>
<dbReference type="EMBL" id="MT631402">
    <property type="protein sequence ID" value="QNO50034.1"/>
    <property type="molecule type" value="Genomic_DNA"/>
</dbReference>
<keyword evidence="5 7" id="KW-0808">Transferase</keyword>
<evidence type="ECO:0000313" key="9">
    <source>
        <dbReference type="EMBL" id="QNO50034.1"/>
    </source>
</evidence>
<dbReference type="EC" id="2.6.1.-" evidence="7"/>
<dbReference type="GO" id="GO:0008483">
    <property type="term" value="F:transaminase activity"/>
    <property type="evidence" value="ECO:0007669"/>
    <property type="project" value="UniProtKB-KW"/>
</dbReference>
<evidence type="ECO:0000256" key="4">
    <source>
        <dbReference type="ARBA" id="ARBA00022576"/>
    </source>
</evidence>
<dbReference type="GO" id="GO:0030170">
    <property type="term" value="F:pyridoxal phosphate binding"/>
    <property type="evidence" value="ECO:0007669"/>
    <property type="project" value="InterPro"/>
</dbReference>
<evidence type="ECO:0000256" key="1">
    <source>
        <dbReference type="ARBA" id="ARBA00001933"/>
    </source>
</evidence>
<dbReference type="InterPro" id="IPR004838">
    <property type="entry name" value="NHTrfase_class1_PyrdxlP-BS"/>
</dbReference>
<dbReference type="Gene3D" id="3.90.1150.10">
    <property type="entry name" value="Aspartate Aminotransferase, domain 1"/>
    <property type="match status" value="1"/>
</dbReference>
<dbReference type="PANTHER" id="PTHR46383:SF3">
    <property type="entry name" value="ASPARTATE AMINOTRANSFERASE-RELATED"/>
    <property type="match status" value="1"/>
</dbReference>
<dbReference type="SUPFAM" id="SSF53383">
    <property type="entry name" value="PLP-dependent transferases"/>
    <property type="match status" value="1"/>
</dbReference>
<dbReference type="InterPro" id="IPR015422">
    <property type="entry name" value="PyrdxlP-dep_Trfase_small"/>
</dbReference>
<dbReference type="InterPro" id="IPR015421">
    <property type="entry name" value="PyrdxlP-dep_Trfase_major"/>
</dbReference>
<dbReference type="CDD" id="cd00609">
    <property type="entry name" value="AAT_like"/>
    <property type="match status" value="1"/>
</dbReference>
<gene>
    <name evidence="9" type="ORF">MMAJBCMK_00017</name>
</gene>
<evidence type="ECO:0000256" key="6">
    <source>
        <dbReference type="ARBA" id="ARBA00022898"/>
    </source>
</evidence>
<evidence type="ECO:0000256" key="3">
    <source>
        <dbReference type="ARBA" id="ARBA00011738"/>
    </source>
</evidence>
<dbReference type="AlphaFoldDB" id="A0A7G9YPV0"/>
<dbReference type="PROSITE" id="PS00105">
    <property type="entry name" value="AA_TRANSFER_CLASS_1"/>
    <property type="match status" value="1"/>
</dbReference>
<evidence type="ECO:0000259" key="8">
    <source>
        <dbReference type="Pfam" id="PF00155"/>
    </source>
</evidence>
<reference evidence="9" key="1">
    <citation type="submission" date="2020-06" db="EMBL/GenBank/DDBJ databases">
        <title>Unique genomic features of the anaerobic methanotrophic archaea.</title>
        <authorList>
            <person name="Chadwick G.L."/>
            <person name="Skennerton C.T."/>
            <person name="Laso-Perez R."/>
            <person name="Leu A.O."/>
            <person name="Speth D.R."/>
            <person name="Yu H."/>
            <person name="Morgan-Lang C."/>
            <person name="Hatzenpichler R."/>
            <person name="Goudeau D."/>
            <person name="Malmstrom R."/>
            <person name="Brazelton W.J."/>
            <person name="Woyke T."/>
            <person name="Hallam S.J."/>
            <person name="Tyson G.W."/>
            <person name="Wegener G."/>
            <person name="Boetius A."/>
            <person name="Orphan V."/>
        </authorList>
    </citation>
    <scope>NUCLEOTIDE SEQUENCE</scope>
</reference>
<dbReference type="Pfam" id="PF00155">
    <property type="entry name" value="Aminotran_1_2"/>
    <property type="match status" value="1"/>
</dbReference>
<name>A0A7G9YPV0_9EURY</name>
<dbReference type="InterPro" id="IPR004839">
    <property type="entry name" value="Aminotransferase_I/II_large"/>
</dbReference>
<evidence type="ECO:0000256" key="5">
    <source>
        <dbReference type="ARBA" id="ARBA00022679"/>
    </source>
</evidence>
<dbReference type="InterPro" id="IPR015424">
    <property type="entry name" value="PyrdxlP-dep_Trfase"/>
</dbReference>
<feature type="domain" description="Aminotransferase class I/classII large" evidence="8">
    <location>
        <begin position="43"/>
        <end position="392"/>
    </location>
</feature>
<sequence length="405" mass="44550">MKQSTQSVSRLLHKRQMRVSDTVQSVPPSGIRRFFDLANELEDVISLGVGEPDFVTPWHIRESCIHALEQGHTSYTSNQGLPELREEIASTFLRDHSLNYDPNEEILITTGVSEGIDLAMRAILNRGDEVIISEPCYVSYVPTVIFAGGVPVTVATGIENDFKVTAERIEDAVTEKTRAIMINYPNNPTGATMGKKDLEEIADVATEYDLIVISDEIYDKLTYDGKHTCFSSLNGMIANTVLFNGFSKSHAMTGLRVGYALGSSDIIGAMTKIHQYTMLCAPITSQMAAIDALRNGRAEVERMVREYDRRRHLIISGFNKIGLDCFWGKGAFYAFPSIAGTGMTADEFAERLMLEKRVAVVPGNVFGDSGAGFLRCSYAASRDDIKEALARIGEFVESIADDGIA</sequence>
<evidence type="ECO:0000256" key="7">
    <source>
        <dbReference type="RuleBase" id="RU000481"/>
    </source>
</evidence>
<dbReference type="Gene3D" id="3.40.640.10">
    <property type="entry name" value="Type I PLP-dependent aspartate aminotransferase-like (Major domain)"/>
    <property type="match status" value="1"/>
</dbReference>